<evidence type="ECO:0000313" key="3">
    <source>
        <dbReference type="Proteomes" id="UP000010290"/>
    </source>
</evidence>
<name>K8WUZ8_9GAMM</name>
<evidence type="ECO:0000313" key="2">
    <source>
        <dbReference type="EMBL" id="EKT60015.1"/>
    </source>
</evidence>
<organism evidence="2 3">
    <name type="scientific">Providencia sneebia DSM 19967</name>
    <dbReference type="NCBI Taxonomy" id="1141660"/>
    <lineage>
        <taxon>Bacteria</taxon>
        <taxon>Pseudomonadati</taxon>
        <taxon>Pseudomonadota</taxon>
        <taxon>Gammaproteobacteria</taxon>
        <taxon>Enterobacterales</taxon>
        <taxon>Morganellaceae</taxon>
        <taxon>Providencia</taxon>
    </lineage>
</organism>
<sequence>MNGNKRQSLIDRKQFLINKIEQQRHELANASNDWLKVTEPYDRSWQFIVSLKPFFVAATGLISLYTLRHPKSVFSLGKKAFSAWGIARSIQRTIKTNK</sequence>
<feature type="coiled-coil region" evidence="1">
    <location>
        <begin position="6"/>
        <end position="33"/>
    </location>
</feature>
<keyword evidence="1" id="KW-0175">Coiled coil</keyword>
<dbReference type="AlphaFoldDB" id="K8WUZ8"/>
<keyword evidence="3" id="KW-1185">Reference proteome</keyword>
<dbReference type="OrthoDB" id="6504948at2"/>
<dbReference type="PATRIC" id="fig|1141660.3.peg.861"/>
<dbReference type="Pfam" id="PF13997">
    <property type="entry name" value="YqjK"/>
    <property type="match status" value="1"/>
</dbReference>
<dbReference type="EMBL" id="AKKN01000005">
    <property type="protein sequence ID" value="EKT60015.1"/>
    <property type="molecule type" value="Genomic_DNA"/>
</dbReference>
<dbReference type="InterPro" id="IPR025612">
    <property type="entry name" value="YqjK"/>
</dbReference>
<evidence type="ECO:0000256" key="1">
    <source>
        <dbReference type="SAM" id="Coils"/>
    </source>
</evidence>
<comment type="caution">
    <text evidence="2">The sequence shown here is derived from an EMBL/GenBank/DDBJ whole genome shotgun (WGS) entry which is preliminary data.</text>
</comment>
<dbReference type="Proteomes" id="UP000010290">
    <property type="component" value="Chromosome"/>
</dbReference>
<evidence type="ECO:0008006" key="4">
    <source>
        <dbReference type="Google" id="ProtNLM"/>
    </source>
</evidence>
<dbReference type="HOGENOM" id="CLU_170945_0_0_6"/>
<proteinExistence type="predicted"/>
<protein>
    <recommendedName>
        <fullName evidence="4">Cell division protein FtsH</fullName>
    </recommendedName>
</protein>
<dbReference type="RefSeq" id="WP_008914723.1">
    <property type="nucleotide sequence ID" value="NZ_CM001773.1"/>
</dbReference>
<accession>K8WUZ8</accession>
<gene>
    <name evidence="2" type="ORF">OO7_04254</name>
</gene>
<reference evidence="2 3" key="1">
    <citation type="journal article" date="2012" name="BMC Genomics">
        <title>Comparative genomics of bacteria in the genus Providencia isolated from wild Drosophila melanogaster.</title>
        <authorList>
            <person name="Galac M.R."/>
            <person name="Lazzaro B.P."/>
        </authorList>
    </citation>
    <scope>NUCLEOTIDE SEQUENCE [LARGE SCALE GENOMIC DNA]</scope>
    <source>
        <strain evidence="2 3">DSM 19967</strain>
    </source>
</reference>